<name>A0ABN1FPI2_9PROT</name>
<protein>
    <recommendedName>
        <fullName evidence="4">DUF4412 domain-containing protein</fullName>
    </recommendedName>
</protein>
<evidence type="ECO:0008006" key="4">
    <source>
        <dbReference type="Google" id="ProtNLM"/>
    </source>
</evidence>
<reference evidence="2 3" key="1">
    <citation type="journal article" date="2019" name="Int. J. Syst. Evol. Microbiol.">
        <title>The Global Catalogue of Microorganisms (GCM) 10K type strain sequencing project: providing services to taxonomists for standard genome sequencing and annotation.</title>
        <authorList>
            <consortium name="The Broad Institute Genomics Platform"/>
            <consortium name="The Broad Institute Genome Sequencing Center for Infectious Disease"/>
            <person name="Wu L."/>
            <person name="Ma J."/>
        </authorList>
    </citation>
    <scope>NUCLEOTIDE SEQUENCE [LARGE SCALE GENOMIC DNA]</scope>
    <source>
        <strain evidence="2 3">JCM 9933</strain>
    </source>
</reference>
<gene>
    <name evidence="2" type="ORF">GCM10009416_36770</name>
</gene>
<feature type="region of interest" description="Disordered" evidence="1">
    <location>
        <begin position="170"/>
        <end position="195"/>
    </location>
</feature>
<keyword evidence="3" id="KW-1185">Reference proteome</keyword>
<dbReference type="Proteomes" id="UP001501588">
    <property type="component" value="Unassembled WGS sequence"/>
</dbReference>
<accession>A0ABN1FPI2</accession>
<proteinExistence type="predicted"/>
<evidence type="ECO:0000313" key="2">
    <source>
        <dbReference type="EMBL" id="GAA0595097.1"/>
    </source>
</evidence>
<evidence type="ECO:0000256" key="1">
    <source>
        <dbReference type="SAM" id="MobiDB-lite"/>
    </source>
</evidence>
<evidence type="ECO:0000313" key="3">
    <source>
        <dbReference type="Proteomes" id="UP001501588"/>
    </source>
</evidence>
<sequence length="195" mass="20816">MSAALFATAASFGLALAQDRPPERPTRDFAVTYIRIGTPPAQAEMHVSWSTAENRLRLDLPDGFGWTVVDHENLGTSFVVLDAQRLVMPLPAGTEVIAGMPGGTNSTGRYTRVGNAAYAGLSCTVWRYEDGHRAAGEACITEDGVLLRAIGTHEGKTGGMEATRVAYGPQDPARFRRPEGYEVIEAPAGDGPAKR</sequence>
<organism evidence="2 3">
    <name type="scientific">Craurococcus roseus</name>
    <dbReference type="NCBI Taxonomy" id="77585"/>
    <lineage>
        <taxon>Bacteria</taxon>
        <taxon>Pseudomonadati</taxon>
        <taxon>Pseudomonadota</taxon>
        <taxon>Alphaproteobacteria</taxon>
        <taxon>Acetobacterales</taxon>
        <taxon>Acetobacteraceae</taxon>
        <taxon>Craurococcus</taxon>
    </lineage>
</organism>
<dbReference type="RefSeq" id="WP_343896847.1">
    <property type="nucleotide sequence ID" value="NZ_BAAAFZ010000060.1"/>
</dbReference>
<comment type="caution">
    <text evidence="2">The sequence shown here is derived from an EMBL/GenBank/DDBJ whole genome shotgun (WGS) entry which is preliminary data.</text>
</comment>
<dbReference type="EMBL" id="BAAAFZ010000060">
    <property type="protein sequence ID" value="GAA0595097.1"/>
    <property type="molecule type" value="Genomic_DNA"/>
</dbReference>